<dbReference type="PANTHER" id="PTHR24252:SF7">
    <property type="entry name" value="HYALIN"/>
    <property type="match status" value="1"/>
</dbReference>
<evidence type="ECO:0000256" key="5">
    <source>
        <dbReference type="ARBA" id="ARBA00023157"/>
    </source>
</evidence>
<evidence type="ECO:0000313" key="8">
    <source>
        <dbReference type="EMBL" id="JAS03679.1"/>
    </source>
</evidence>
<dbReference type="PROSITE" id="PS00135">
    <property type="entry name" value="TRYPSIN_SER"/>
    <property type="match status" value="1"/>
</dbReference>
<dbReference type="InterPro" id="IPR009003">
    <property type="entry name" value="Peptidase_S1_PA"/>
</dbReference>
<dbReference type="InterPro" id="IPR043504">
    <property type="entry name" value="Peptidase_S1_PA_chymotrypsin"/>
</dbReference>
<comment type="similarity">
    <text evidence="1">Belongs to the peptidase S1 family.</text>
</comment>
<evidence type="ECO:0000256" key="1">
    <source>
        <dbReference type="ARBA" id="ARBA00007664"/>
    </source>
</evidence>
<dbReference type="FunFam" id="2.40.10.10:FF:000077">
    <property type="entry name" value="Predicted protein"/>
    <property type="match status" value="1"/>
</dbReference>
<dbReference type="GO" id="GO:0004252">
    <property type="term" value="F:serine-type endopeptidase activity"/>
    <property type="evidence" value="ECO:0007669"/>
    <property type="project" value="InterPro"/>
</dbReference>
<proteinExistence type="inferred from homology"/>
<evidence type="ECO:0000256" key="4">
    <source>
        <dbReference type="ARBA" id="ARBA00022825"/>
    </source>
</evidence>
<feature type="domain" description="Peptidase S1" evidence="7">
    <location>
        <begin position="1"/>
        <end position="219"/>
    </location>
</feature>
<dbReference type="Gene3D" id="2.40.10.10">
    <property type="entry name" value="Trypsin-like serine proteases"/>
    <property type="match status" value="1"/>
</dbReference>
<dbReference type="PRINTS" id="PR00722">
    <property type="entry name" value="CHYMOTRYPSIN"/>
</dbReference>
<organism evidence="8">
    <name type="scientific">Pinctada fucata</name>
    <name type="common">Akoya pearl oyster</name>
    <name type="synonym">Pinctada imbricata fucata</name>
    <dbReference type="NCBI Taxonomy" id="50426"/>
    <lineage>
        <taxon>Eukaryota</taxon>
        <taxon>Metazoa</taxon>
        <taxon>Spiralia</taxon>
        <taxon>Lophotrochozoa</taxon>
        <taxon>Mollusca</taxon>
        <taxon>Bivalvia</taxon>
        <taxon>Autobranchia</taxon>
        <taxon>Pteriomorphia</taxon>
        <taxon>Pterioida</taxon>
        <taxon>Pterioidea</taxon>
        <taxon>Pteriidae</taxon>
        <taxon>Pinctada</taxon>
    </lineage>
</organism>
<dbReference type="PANTHER" id="PTHR24252">
    <property type="entry name" value="ACROSIN-RELATED"/>
    <property type="match status" value="1"/>
</dbReference>
<dbReference type="PROSITE" id="PS50240">
    <property type="entry name" value="TRYPSIN_DOM"/>
    <property type="match status" value="1"/>
</dbReference>
<dbReference type="GO" id="GO:0006508">
    <property type="term" value="P:proteolysis"/>
    <property type="evidence" value="ECO:0007669"/>
    <property type="project" value="UniProtKB-KW"/>
</dbReference>
<dbReference type="EMBL" id="GELH01000593">
    <property type="protein sequence ID" value="JAS03679.1"/>
    <property type="molecule type" value="Transcribed_RNA"/>
</dbReference>
<dbReference type="EMBL" id="GELH01000594">
    <property type="protein sequence ID" value="JAS03678.1"/>
    <property type="molecule type" value="Transcribed_RNA"/>
</dbReference>
<dbReference type="InterPro" id="IPR033116">
    <property type="entry name" value="TRYPSIN_SER"/>
</dbReference>
<dbReference type="SMART" id="SM00020">
    <property type="entry name" value="Tryp_SPc"/>
    <property type="match status" value="1"/>
</dbReference>
<evidence type="ECO:0000256" key="3">
    <source>
        <dbReference type="ARBA" id="ARBA00022801"/>
    </source>
</evidence>
<dbReference type="InterPro" id="IPR018114">
    <property type="entry name" value="TRYPSIN_HIS"/>
</dbReference>
<reference evidence="8" key="1">
    <citation type="submission" date="2016-03" db="EMBL/GenBank/DDBJ databases">
        <authorList>
            <person name="Ploux O."/>
        </authorList>
    </citation>
    <scope>NUCLEOTIDE SEQUENCE</scope>
    <source>
        <tissue evidence="8">Mantle</tissue>
    </source>
</reference>
<name>A0A194AK31_PINFU</name>
<dbReference type="SUPFAM" id="SSF50494">
    <property type="entry name" value="Trypsin-like serine proteases"/>
    <property type="match status" value="1"/>
</dbReference>
<dbReference type="CDD" id="cd00190">
    <property type="entry name" value="Tryp_SPc"/>
    <property type="match status" value="1"/>
</dbReference>
<dbReference type="Pfam" id="PF00089">
    <property type="entry name" value="Trypsin"/>
    <property type="match status" value="1"/>
</dbReference>
<sequence length="219" mass="23454">MASLLYRGSHTCGGVLINSQSILTAAHCVSGRMFTNRWNVKLGAHDRFNSATGEQVFGVSSIKHHPSYNSNTFENDVAIIRLDKEVQESQSILPVCVATALPNAGTNCTTTGWGTLSSGGSLSTVLMQVNVPLVDHNTCNNYYQSYGGIDESTMVCAGYESGGKDSCQGDSGGPLVCKNSEAQWDVVGITSWGVGCAWEKYPGVYAKVSTFYSWIQQNA</sequence>
<evidence type="ECO:0000256" key="2">
    <source>
        <dbReference type="ARBA" id="ARBA00022670"/>
    </source>
</evidence>
<evidence type="ECO:0000259" key="7">
    <source>
        <dbReference type="PROSITE" id="PS50240"/>
    </source>
</evidence>
<dbReference type="InterPro" id="IPR001254">
    <property type="entry name" value="Trypsin_dom"/>
</dbReference>
<keyword evidence="5" id="KW-1015">Disulfide bond</keyword>
<dbReference type="AlphaFoldDB" id="A0A194AK31"/>
<evidence type="ECO:0000256" key="6">
    <source>
        <dbReference type="RuleBase" id="RU363034"/>
    </source>
</evidence>
<dbReference type="PROSITE" id="PS00134">
    <property type="entry name" value="TRYPSIN_HIS"/>
    <property type="match status" value="1"/>
</dbReference>
<keyword evidence="2 6" id="KW-0645">Protease</keyword>
<accession>A0A194AK31</accession>
<dbReference type="InterPro" id="IPR001314">
    <property type="entry name" value="Peptidase_S1A"/>
</dbReference>
<keyword evidence="3 6" id="KW-0378">Hydrolase</keyword>
<keyword evidence="4 6" id="KW-0720">Serine protease</keyword>
<protein>
    <recommendedName>
        <fullName evidence="7">Peptidase S1 domain-containing protein</fullName>
    </recommendedName>
</protein>